<dbReference type="InterPro" id="IPR009048">
    <property type="entry name" value="A-macroglobulin_rcpt-bd"/>
</dbReference>
<dbReference type="InterPro" id="IPR040839">
    <property type="entry name" value="MG4"/>
</dbReference>
<dbReference type="SUPFAM" id="SSF48239">
    <property type="entry name" value="Terpenoid cyclases/Protein prenyltransferases"/>
    <property type="match status" value="1"/>
</dbReference>
<feature type="chain" id="PRO_5008135563" description="TEP1-F" evidence="11">
    <location>
        <begin position="20"/>
        <end position="1340"/>
    </location>
</feature>
<evidence type="ECO:0000256" key="3">
    <source>
        <dbReference type="ARBA" id="ARBA00022729"/>
    </source>
</evidence>
<dbReference type="InterPro" id="IPR047565">
    <property type="entry name" value="Alpha-macroglob_thiol-ester_cl"/>
</dbReference>
<dbReference type="Pfam" id="PF07677">
    <property type="entry name" value="A2M_recep"/>
    <property type="match status" value="1"/>
</dbReference>
<dbReference type="InterPro" id="IPR050473">
    <property type="entry name" value="A2M/Complement_sys"/>
</dbReference>
<dbReference type="Pfam" id="PF21412">
    <property type="entry name" value="TEP1_CUB2"/>
    <property type="match status" value="1"/>
</dbReference>
<evidence type="ECO:0000256" key="6">
    <source>
        <dbReference type="ARBA" id="ARBA00023157"/>
    </source>
</evidence>
<dbReference type="Gene3D" id="2.60.40.2950">
    <property type="match status" value="1"/>
</dbReference>
<dbReference type="InterPro" id="IPR019742">
    <property type="entry name" value="MacrogloblnA2_CS"/>
</dbReference>
<keyword evidence="3 11" id="KW-0732">Signal</keyword>
<evidence type="ECO:0000256" key="7">
    <source>
        <dbReference type="ARBA" id="ARBA00023180"/>
    </source>
</evidence>
<evidence type="ECO:0000256" key="11">
    <source>
        <dbReference type="SAM" id="SignalP"/>
    </source>
</evidence>
<accession>A0A182SAB1</accession>
<dbReference type="Gene3D" id="2.60.40.10">
    <property type="entry name" value="Immunoglobulins"/>
    <property type="match status" value="2"/>
</dbReference>
<dbReference type="GO" id="GO:0004866">
    <property type="term" value="F:endopeptidase inhibitor activity"/>
    <property type="evidence" value="ECO:0007669"/>
    <property type="project" value="InterPro"/>
</dbReference>
<name>A0A182SAB1_9DIPT</name>
<dbReference type="InterPro" id="IPR013783">
    <property type="entry name" value="Ig-like_fold"/>
</dbReference>
<protein>
    <recommendedName>
        <fullName evidence="10">TEP1-F</fullName>
    </recommendedName>
</protein>
<keyword evidence="2" id="KW-0964">Secreted</keyword>
<dbReference type="InterPro" id="IPR001599">
    <property type="entry name" value="Macroglobln_a2"/>
</dbReference>
<dbReference type="FunFam" id="2.60.40.1930:FF:000001">
    <property type="entry name" value="CD109 isoform 3"/>
    <property type="match status" value="1"/>
</dbReference>
<evidence type="ECO:0000259" key="13">
    <source>
        <dbReference type="SMART" id="SM01360"/>
    </source>
</evidence>
<evidence type="ECO:0000256" key="9">
    <source>
        <dbReference type="ARBA" id="ARBA00063781"/>
    </source>
</evidence>
<dbReference type="Gene3D" id="1.50.10.20">
    <property type="match status" value="1"/>
</dbReference>
<reference evidence="15" key="2">
    <citation type="submission" date="2020-05" db="UniProtKB">
        <authorList>
            <consortium name="EnsemblMetazoa"/>
        </authorList>
    </citation>
    <scope>IDENTIFICATION</scope>
    <source>
        <strain evidence="15">maculatus3</strain>
    </source>
</reference>
<dbReference type="InterPro" id="IPR041555">
    <property type="entry name" value="MG3"/>
</dbReference>
<keyword evidence="4" id="KW-0391">Immunity</keyword>
<keyword evidence="7" id="KW-0325">Glycoprotein</keyword>
<dbReference type="InterPro" id="IPR011625">
    <property type="entry name" value="A2M_N_BRD"/>
</dbReference>
<dbReference type="Gene3D" id="2.20.130.20">
    <property type="match status" value="2"/>
</dbReference>
<evidence type="ECO:0000256" key="5">
    <source>
        <dbReference type="ARBA" id="ARBA00022966"/>
    </source>
</evidence>
<dbReference type="SMART" id="SM01359">
    <property type="entry name" value="A2M_N_2"/>
    <property type="match status" value="1"/>
</dbReference>
<dbReference type="SMART" id="SM01419">
    <property type="entry name" value="Thiol-ester_cl"/>
    <property type="match status" value="1"/>
</dbReference>
<evidence type="ECO:0000313" key="16">
    <source>
        <dbReference type="Proteomes" id="UP000075901"/>
    </source>
</evidence>
<dbReference type="Pfam" id="PF00207">
    <property type="entry name" value="A2M"/>
    <property type="match status" value="1"/>
</dbReference>
<evidence type="ECO:0000313" key="15">
    <source>
        <dbReference type="EnsemblMetazoa" id="AMAM002805-PA"/>
    </source>
</evidence>
<dbReference type="Gene3D" id="2.60.40.690">
    <property type="entry name" value="Alpha-macroglobulin, receptor-binding domain"/>
    <property type="match status" value="1"/>
</dbReference>
<dbReference type="SMART" id="SM01361">
    <property type="entry name" value="A2M_recep"/>
    <property type="match status" value="1"/>
</dbReference>
<dbReference type="SMART" id="SM01360">
    <property type="entry name" value="A2M"/>
    <property type="match status" value="1"/>
</dbReference>
<dbReference type="Pfam" id="PF01835">
    <property type="entry name" value="MG2"/>
    <property type="match status" value="1"/>
</dbReference>
<comment type="subunit">
    <text evidence="9">Heterodimer of a TEP1-N chain and an TEP1-C chain non-covalently linked. Forms a complex composed of TEP1-N and TEP1-C heterodimer, LRIM1 and APL1C; the interaction stabilizes TEP1-N and TEP1-C heterodimer, prevents its binding to tissues while circulating in the hemolymph and protects the thioester bond from hydrolysis. Mature TEP1 and to a lesser extent full-length TEP1 interact with SPCLIP1; the interaction is induced by microbial infection.</text>
</comment>
<evidence type="ECO:0000256" key="8">
    <source>
        <dbReference type="ARBA" id="ARBA00057615"/>
    </source>
</evidence>
<dbReference type="Pfam" id="PF07678">
    <property type="entry name" value="TED_complement"/>
    <property type="match status" value="1"/>
</dbReference>
<evidence type="ECO:0000256" key="2">
    <source>
        <dbReference type="ARBA" id="ARBA00022525"/>
    </source>
</evidence>
<dbReference type="InterPro" id="IPR049135">
    <property type="entry name" value="TEP1_CUB2"/>
</dbReference>
<dbReference type="PANTHER" id="PTHR11412:SF136">
    <property type="entry name" value="CD109 ANTIGEN"/>
    <property type="match status" value="1"/>
</dbReference>
<dbReference type="EnsemblMetazoa" id="AMAM002805-RA">
    <property type="protein sequence ID" value="AMAM002805-PA"/>
    <property type="gene ID" value="AMAM002805"/>
</dbReference>
<comment type="subcellular location">
    <subcellularLocation>
        <location evidence="1">Secreted</location>
    </subcellularLocation>
</comment>
<dbReference type="PANTHER" id="PTHR11412">
    <property type="entry name" value="MACROGLOBULIN / COMPLEMENT"/>
    <property type="match status" value="1"/>
</dbReference>
<dbReference type="InterPro" id="IPR036595">
    <property type="entry name" value="A-macroglobulin_rcpt-bd_sf"/>
</dbReference>
<dbReference type="InterPro" id="IPR011626">
    <property type="entry name" value="Alpha-macroglobulin_TED"/>
</dbReference>
<dbReference type="InterPro" id="IPR041813">
    <property type="entry name" value="A2M_TED"/>
</dbReference>
<evidence type="ECO:0000256" key="4">
    <source>
        <dbReference type="ARBA" id="ARBA00022859"/>
    </source>
</evidence>
<comment type="function">
    <text evidence="8">Binds covalently through a thioester bond to the pathogen surface resulting in pathogen clearance.</text>
</comment>
<keyword evidence="5" id="KW-0882">Thioester bond</keyword>
<feature type="domain" description="Alpha-macroglobulin receptor-binding" evidence="14">
    <location>
        <begin position="1228"/>
        <end position="1317"/>
    </location>
</feature>
<dbReference type="Pfam" id="PF17789">
    <property type="entry name" value="MG4"/>
    <property type="match status" value="1"/>
</dbReference>
<dbReference type="Pfam" id="PF07703">
    <property type="entry name" value="A2M_BRD"/>
    <property type="match status" value="1"/>
</dbReference>
<proteinExistence type="predicted"/>
<feature type="domain" description="Alpha-2-macroglobulin" evidence="13">
    <location>
        <begin position="632"/>
        <end position="723"/>
    </location>
</feature>
<dbReference type="Gene3D" id="2.60.120.1540">
    <property type="match status" value="1"/>
</dbReference>
<dbReference type="InterPro" id="IPR008930">
    <property type="entry name" value="Terpenoid_cyclase/PrenylTrfase"/>
</dbReference>
<feature type="domain" description="Alpha-2-macroglobulin bait region" evidence="12">
    <location>
        <begin position="425"/>
        <end position="557"/>
    </location>
</feature>
<evidence type="ECO:0000256" key="10">
    <source>
        <dbReference type="ARBA" id="ARBA00078071"/>
    </source>
</evidence>
<dbReference type="SUPFAM" id="SSF49410">
    <property type="entry name" value="Alpha-macroglobulin receptor domain"/>
    <property type="match status" value="1"/>
</dbReference>
<dbReference type="Gene3D" id="2.60.40.1930">
    <property type="match status" value="2"/>
</dbReference>
<dbReference type="Proteomes" id="UP000075901">
    <property type="component" value="Unassembled WGS sequence"/>
</dbReference>
<dbReference type="Gene3D" id="2.60.40.1940">
    <property type="match status" value="1"/>
</dbReference>
<keyword evidence="6" id="KW-1015">Disulfide bond</keyword>
<dbReference type="InterPro" id="IPR002890">
    <property type="entry name" value="MG2"/>
</dbReference>
<keyword evidence="16" id="KW-1185">Reference proteome</keyword>
<evidence type="ECO:0000259" key="14">
    <source>
        <dbReference type="SMART" id="SM01361"/>
    </source>
</evidence>
<organism evidence="15 16">
    <name type="scientific">Anopheles maculatus</name>
    <dbReference type="NCBI Taxonomy" id="74869"/>
    <lineage>
        <taxon>Eukaryota</taxon>
        <taxon>Metazoa</taxon>
        <taxon>Ecdysozoa</taxon>
        <taxon>Arthropoda</taxon>
        <taxon>Hexapoda</taxon>
        <taxon>Insecta</taxon>
        <taxon>Pterygota</taxon>
        <taxon>Neoptera</taxon>
        <taxon>Endopterygota</taxon>
        <taxon>Diptera</taxon>
        <taxon>Nematocera</taxon>
        <taxon>Culicoidea</taxon>
        <taxon>Culicidae</taxon>
        <taxon>Anophelinae</taxon>
        <taxon>Anopheles</taxon>
        <taxon>Anopheles maculatus group</taxon>
    </lineage>
</organism>
<dbReference type="Pfam" id="PF17791">
    <property type="entry name" value="MG3"/>
    <property type="match status" value="1"/>
</dbReference>
<dbReference type="CDD" id="cd02897">
    <property type="entry name" value="A2M_2"/>
    <property type="match status" value="1"/>
</dbReference>
<dbReference type="GO" id="GO:0002376">
    <property type="term" value="P:immune system process"/>
    <property type="evidence" value="ECO:0007669"/>
    <property type="project" value="UniProtKB-KW"/>
</dbReference>
<evidence type="ECO:0000259" key="12">
    <source>
        <dbReference type="SMART" id="SM01359"/>
    </source>
</evidence>
<reference evidence="16" key="1">
    <citation type="submission" date="2013-09" db="EMBL/GenBank/DDBJ databases">
        <title>The Genome Sequence of Anopheles maculatus species B.</title>
        <authorList>
            <consortium name="The Broad Institute Genomics Platform"/>
            <person name="Neafsey D.E."/>
            <person name="Besansky N."/>
            <person name="Howell P."/>
            <person name="Walton C."/>
            <person name="Young S.K."/>
            <person name="Zeng Q."/>
            <person name="Gargeya S."/>
            <person name="Fitzgerald M."/>
            <person name="Haas B."/>
            <person name="Abouelleil A."/>
            <person name="Allen A.W."/>
            <person name="Alvarado L."/>
            <person name="Arachchi H.M."/>
            <person name="Berlin A.M."/>
            <person name="Chapman S.B."/>
            <person name="Gainer-Dewar J."/>
            <person name="Goldberg J."/>
            <person name="Griggs A."/>
            <person name="Gujja S."/>
            <person name="Hansen M."/>
            <person name="Howarth C."/>
            <person name="Imamovic A."/>
            <person name="Ireland A."/>
            <person name="Larimer J."/>
            <person name="McCowan C."/>
            <person name="Murphy C."/>
            <person name="Pearson M."/>
            <person name="Poon T.W."/>
            <person name="Priest M."/>
            <person name="Roberts A."/>
            <person name="Saif S."/>
            <person name="Shea T."/>
            <person name="Sisk P."/>
            <person name="Sykes S."/>
            <person name="Wortman J."/>
            <person name="Nusbaum C."/>
            <person name="Birren B."/>
        </authorList>
    </citation>
    <scope>NUCLEOTIDE SEQUENCE [LARGE SCALE GENOMIC DNA]</scope>
    <source>
        <strain evidence="16">maculatus3</strain>
    </source>
</reference>
<dbReference type="GO" id="GO:0005615">
    <property type="term" value="C:extracellular space"/>
    <property type="evidence" value="ECO:0007669"/>
    <property type="project" value="InterPro"/>
</dbReference>
<dbReference type="VEuPathDB" id="VectorBase:AMAM002805"/>
<feature type="signal peptide" evidence="11">
    <location>
        <begin position="1"/>
        <end position="19"/>
    </location>
</feature>
<dbReference type="PROSITE" id="PS51257">
    <property type="entry name" value="PROKAR_LIPOPROTEIN"/>
    <property type="match status" value="1"/>
</dbReference>
<evidence type="ECO:0000256" key="1">
    <source>
        <dbReference type="ARBA" id="ARBA00004613"/>
    </source>
</evidence>
<dbReference type="PROSITE" id="PS00477">
    <property type="entry name" value="ALPHA_2_MACROGLOBULIN"/>
    <property type="match status" value="1"/>
</dbReference>
<sequence length="1340" mass="152171">MAWYIRIVVLISLLGACLGVLVVGPKYVRSNQQYTVVISNFHSSPSKVELMLQLEADNEHGAAVFVITKHVDVRRFMNRIVNFEIPLISSPVNIKLKINGLRGFRFSVEEDLVFLSKSLSGLIQIAKPVFKPGDTVQFRVIVLDTELKPPARLKTIHVTIQNPHQNVVRRWSSAKLYAGVFESELQIAPTQMLGVWQISVLIDGEELVSKTFEVKEYVLSSFDVEVIPSTIPLEEHQALNLTIAANYHFGKPVKGLAKIELYLEDDKLDQKKELEVYGMGQVALRFAGHFEAHEDQQDVLVKTTFIEQYTNRTVEKQSHITVYKYLYRVELIKDSPQFRPGLPFRCALQFRYHDGTPAIGITGKVEVIDVEYEATATSDNNGLIKLELNPSDNVEGMDISFSNDDNGFYFIERVDKVDIVTNAYIKVELKSPIKLNRMLRLMVTCTERMTFFVYYVVSKGNIIDSGFMRPNKQIKYPMQLNATEKMIPKAKIIVATVASRTVVYDFVDIDFEELRNNFDLSIDEQEIKPGRQIELRMSGRPGAYVGLAAYDKGLLYYNKNHDLFWEDIMQVFDGFHAIVENEFDKIHSMGLFARTLDDIMFDGANDKSARDGLQINNPISKLVAFRTNFLESWLWRNVTIGRSGTKKMIEIVPDTTTSWYLTGFSIDPVYGLGIIKKPIQFTTVQPFYIVESLPYSIKRGEAVVLQFTLFNNLGEEYIADVTLYNVANQTEFVGRPLEDLSYTKSVSVPQKVGVPISFQVRARKLGEMAVRVKASIMLGLETDALEKVIRVMPESLVQPKMESRFFCHDTYKNQSFMMNLDIDKKADNGSKKIEFRLNPNLLTTVIKNLDNLLAVPSGCGEQNMVKFVPNIVVLDYLHAIGSKEQTLIDKATNLLRQGYQNQMRYRQGDGSFGVWQNGGSVFLTAFVAKSMQTASKYISEVDAGMVERAYDWLASKQHSSGRFDEVGSVIHKDMQGGLRNGIALTSYVLTALLENENAKVKHAVVIQNAMAYLSSRIESIEHPYDLSIATYALMLNGHNAKDLAYKRLVDKSTVIGNGTQRYWNTANSIETTAYALLSFVIAEKYLDGIPVMHWLVNQRYVTGSFPRTQDTFVGLKALTKLAEKISPSRNDYTIQLKYKRATRYFHINSQDINITNYEDIPEDTRSLEMSVGGIGFGLLQVIYQYSLNLVNFANRFKLELEKQNTGSDYELRMRVCASYIPKVSDSRSNMALIEVNFPSGYVVERNPLSEQTTVNPIQNMEIRYGGTSVVVYYNNMGTERNCFTVTAYRRFKVALKRPAHVVVYDYYDPNLNAIQVYEVDKQDVCEICEEGDCPKECKKA</sequence>